<dbReference type="Proteomes" id="UP000198683">
    <property type="component" value="Unassembled WGS sequence"/>
</dbReference>
<organism evidence="1 2">
    <name type="scientific">Nonomuraea maritima</name>
    <dbReference type="NCBI Taxonomy" id="683260"/>
    <lineage>
        <taxon>Bacteria</taxon>
        <taxon>Bacillati</taxon>
        <taxon>Actinomycetota</taxon>
        <taxon>Actinomycetes</taxon>
        <taxon>Streptosporangiales</taxon>
        <taxon>Streptosporangiaceae</taxon>
        <taxon>Nonomuraea</taxon>
    </lineage>
</organism>
<name>A0A1G9MP61_9ACTN</name>
<dbReference type="STRING" id="683260.SAMN05421874_128112"/>
<evidence type="ECO:0000313" key="2">
    <source>
        <dbReference type="Proteomes" id="UP000198683"/>
    </source>
</evidence>
<dbReference type="RefSeq" id="WP_090772168.1">
    <property type="nucleotide sequence ID" value="NZ_FNFB01000028.1"/>
</dbReference>
<gene>
    <name evidence="1" type="ORF">SAMN05421874_128112</name>
</gene>
<dbReference type="EMBL" id="FNFB01000028">
    <property type="protein sequence ID" value="SDL75697.1"/>
    <property type="molecule type" value="Genomic_DNA"/>
</dbReference>
<proteinExistence type="predicted"/>
<sequence>MKKNHSRPVDVGLHYVARPEPDDDTPTIIILSSPHGPFKDGVAYQGYAYLAGHLGRMHWSLAGGVHDDPDDCLAAAIAHARVLRDQDKPPLPRRHTPMIAGLLLLAYELADNGLQERAR</sequence>
<accession>A0A1G9MP61</accession>
<dbReference type="AlphaFoldDB" id="A0A1G9MP61"/>
<reference evidence="1 2" key="1">
    <citation type="submission" date="2016-10" db="EMBL/GenBank/DDBJ databases">
        <authorList>
            <person name="de Groot N.N."/>
        </authorList>
    </citation>
    <scope>NUCLEOTIDE SEQUENCE [LARGE SCALE GENOMIC DNA]</scope>
    <source>
        <strain evidence="1 2">CGMCC 4.5681</strain>
    </source>
</reference>
<keyword evidence="2" id="KW-1185">Reference proteome</keyword>
<protein>
    <submittedName>
        <fullName evidence="1">Uncharacterized protein</fullName>
    </submittedName>
</protein>
<evidence type="ECO:0000313" key="1">
    <source>
        <dbReference type="EMBL" id="SDL75697.1"/>
    </source>
</evidence>